<name>A0A6J5NIB7_9CAUD</name>
<gene>
    <name evidence="1" type="ORF">UFOVP690_8</name>
</gene>
<sequence>MKWNELTLWQYQQLMPILTNPNKDWTELDKEVKLLTIVTGLTEYQIDSLSIEDLKELRKDLAFLDEPIEGKPVDYITTNGKRYRINYDIKNMPSARYIESKVFSTDTLGNLHKIAASMVIPQKRNWYGKWIDDKYDASKHEQYAADMQEANFIHVYHSLVFFYQVYKNWIEVSRDYMRAEMTTAGMTTEQADSVLLLLCESMDGIIPPNLLPNTKILELQKLLK</sequence>
<proteinExistence type="predicted"/>
<organism evidence="1">
    <name type="scientific">uncultured Caudovirales phage</name>
    <dbReference type="NCBI Taxonomy" id="2100421"/>
    <lineage>
        <taxon>Viruses</taxon>
        <taxon>Duplodnaviria</taxon>
        <taxon>Heunggongvirae</taxon>
        <taxon>Uroviricota</taxon>
        <taxon>Caudoviricetes</taxon>
        <taxon>Peduoviridae</taxon>
        <taxon>Maltschvirus</taxon>
        <taxon>Maltschvirus maltsch</taxon>
    </lineage>
</organism>
<reference evidence="1" key="1">
    <citation type="submission" date="2020-04" db="EMBL/GenBank/DDBJ databases">
        <authorList>
            <person name="Chiriac C."/>
            <person name="Salcher M."/>
            <person name="Ghai R."/>
            <person name="Kavagutti S V."/>
        </authorList>
    </citation>
    <scope>NUCLEOTIDE SEQUENCE</scope>
</reference>
<protein>
    <submittedName>
        <fullName evidence="1">Uncharacterized protein</fullName>
    </submittedName>
</protein>
<accession>A0A6J5NIB7</accession>
<evidence type="ECO:0000313" key="1">
    <source>
        <dbReference type="EMBL" id="CAB4157201.1"/>
    </source>
</evidence>
<dbReference type="EMBL" id="LR796662">
    <property type="protein sequence ID" value="CAB4157201.1"/>
    <property type="molecule type" value="Genomic_DNA"/>
</dbReference>